<evidence type="ECO:0000256" key="9">
    <source>
        <dbReference type="ARBA" id="ARBA00049360"/>
    </source>
</evidence>
<dbReference type="GO" id="GO:0030870">
    <property type="term" value="C:Mre11 complex"/>
    <property type="evidence" value="ECO:0007669"/>
    <property type="project" value="TreeGrafter"/>
</dbReference>
<sequence>MVCVAPRACGMSTSAPFVLQHLTIQGVRSYSYQAPQSITFCRPLTIILGQNGAGKTTVIECLKYALADVLPPNCNKGQSFVHDAKLLNVKSSQGAICLKVSKGQDTLEIRREFQVVVRPASMSFTSLSNSLKVNGKKLPGLKKTNYGATLGGYLGVPTPILTNVSLCHQEESDWILGKDKDVKDRFDAVFAARSYQQALDLFAANAKEHKALADRAQAERAGLSSTLSFVTDTQRELADAQAQLEACLADRQTQTAELEKAEAALRSHTESRQGTVQAMARLQLLRDRVQTLRSERAQTKETVLAMGEGADDISSLSLDALIDQRDQQQRLIQECERGVSAQSDLVTQANAHLDRLTVQIDMLQTQVQTHTDTLARCDRDRHTYEDTLRETLVGYGMSSGGQVQAELDKVTARQTQEEREREQGLVEISARRSALSAGVGRLQQQVVSLTSAIQTAQQEVADIDSRLKAEPGALAEAEATLKRACDSLQTARTKSLCAQDECHTHRAEVEEGEREVSSARADKDTASEAMAQYTEMSHIRERAEECEAQAQQILTGIETQRHSVVQTLGGALHSMHSMHQDMPGEGDLGDVYQQCTSGVTSLLDIVGTEGGTLTLGGTESTALSDTQGIEGVGEAVQTSLDKAKALCSHADSAASDTDRAHEAQRLGRDRLGGHTAALVSALANTEAEGETEALSPEGLCTSVPGLEAYAPHLSLLVGVTDHDDYDDADIDAAVSALGSVQYIQAVREALTEAEARLSAARAAVQGREYIAGLSASMQTAIDKGYVYCILP</sequence>
<keyword evidence="6" id="KW-0479">Metal-binding</keyword>
<comment type="caution">
    <text evidence="12">The sequence shown here is derived from an EMBL/GenBank/DDBJ whole genome shotgun (WGS) entry which is preliminary data.</text>
</comment>
<dbReference type="SUPFAM" id="SSF52540">
    <property type="entry name" value="P-loop containing nucleoside triphosphate hydrolases"/>
    <property type="match status" value="1"/>
</dbReference>
<dbReference type="InterPro" id="IPR027417">
    <property type="entry name" value="P-loop_NTPase"/>
</dbReference>
<comment type="catalytic activity">
    <reaction evidence="9">
        <text>ATP + H2O = ADP + phosphate + H(+)</text>
        <dbReference type="Rhea" id="RHEA:13065"/>
        <dbReference type="ChEBI" id="CHEBI:15377"/>
        <dbReference type="ChEBI" id="CHEBI:15378"/>
        <dbReference type="ChEBI" id="CHEBI:30616"/>
        <dbReference type="ChEBI" id="CHEBI:43474"/>
        <dbReference type="ChEBI" id="CHEBI:456216"/>
    </reaction>
</comment>
<dbReference type="Gene3D" id="3.40.50.300">
    <property type="entry name" value="P-loop containing nucleotide triphosphate hydrolases"/>
    <property type="match status" value="1"/>
</dbReference>
<dbReference type="PANTHER" id="PTHR18867">
    <property type="entry name" value="RAD50"/>
    <property type="match status" value="1"/>
</dbReference>
<comment type="cofactor">
    <cofactor evidence="1">
        <name>Zn(2+)</name>
        <dbReference type="ChEBI" id="CHEBI:29105"/>
    </cofactor>
</comment>
<dbReference type="EMBL" id="BDIP01000233">
    <property type="protein sequence ID" value="GIQ80749.1"/>
    <property type="molecule type" value="Genomic_DNA"/>
</dbReference>
<evidence type="ECO:0000313" key="12">
    <source>
        <dbReference type="EMBL" id="GIQ80749.1"/>
    </source>
</evidence>
<dbReference type="InterPro" id="IPR038729">
    <property type="entry name" value="Rad50/SbcC_AAA"/>
</dbReference>
<dbReference type="OrthoDB" id="18797at2759"/>
<feature type="coiled-coil region" evidence="10">
    <location>
        <begin position="439"/>
        <end position="529"/>
    </location>
</feature>
<keyword evidence="7" id="KW-0862">Zinc</keyword>
<keyword evidence="8" id="KW-0539">Nucleus</keyword>
<evidence type="ECO:0000256" key="4">
    <source>
        <dbReference type="ARBA" id="ARBA00009439"/>
    </source>
</evidence>
<dbReference type="GO" id="GO:0051880">
    <property type="term" value="F:G-quadruplex DNA binding"/>
    <property type="evidence" value="ECO:0007669"/>
    <property type="project" value="TreeGrafter"/>
</dbReference>
<dbReference type="AlphaFoldDB" id="A0A9K3CS80"/>
<name>A0A9K3CS80_9EUKA</name>
<dbReference type="GO" id="GO:0043047">
    <property type="term" value="F:single-stranded telomeric DNA binding"/>
    <property type="evidence" value="ECO:0007669"/>
    <property type="project" value="TreeGrafter"/>
</dbReference>
<comment type="subcellular location">
    <subcellularLocation>
        <location evidence="3">Chromosome</location>
    </subcellularLocation>
    <subcellularLocation>
        <location evidence="2">Nucleus</location>
    </subcellularLocation>
</comment>
<dbReference type="Proteomes" id="UP000265618">
    <property type="component" value="Unassembled WGS sequence"/>
</dbReference>
<evidence type="ECO:0000256" key="8">
    <source>
        <dbReference type="ARBA" id="ARBA00023242"/>
    </source>
</evidence>
<dbReference type="GO" id="GO:0000794">
    <property type="term" value="C:condensed nuclear chromosome"/>
    <property type="evidence" value="ECO:0007669"/>
    <property type="project" value="TreeGrafter"/>
</dbReference>
<dbReference type="GO" id="GO:0000722">
    <property type="term" value="P:telomere maintenance via recombination"/>
    <property type="evidence" value="ECO:0007669"/>
    <property type="project" value="TreeGrafter"/>
</dbReference>
<accession>A0A9K3CS80</accession>
<evidence type="ECO:0000256" key="1">
    <source>
        <dbReference type="ARBA" id="ARBA00001947"/>
    </source>
</evidence>
<feature type="coiled-coil region" evidence="10">
    <location>
        <begin position="230"/>
        <end position="373"/>
    </location>
</feature>
<feature type="domain" description="Rad50/SbcC-type AAA" evidence="11">
    <location>
        <begin position="22"/>
        <end position="245"/>
    </location>
</feature>
<dbReference type="GO" id="GO:0007004">
    <property type="term" value="P:telomere maintenance via telomerase"/>
    <property type="evidence" value="ECO:0007669"/>
    <property type="project" value="TreeGrafter"/>
</dbReference>
<dbReference type="GO" id="GO:0016887">
    <property type="term" value="F:ATP hydrolysis activity"/>
    <property type="evidence" value="ECO:0007669"/>
    <property type="project" value="InterPro"/>
</dbReference>
<evidence type="ECO:0000256" key="10">
    <source>
        <dbReference type="SAM" id="Coils"/>
    </source>
</evidence>
<dbReference type="GO" id="GO:0006302">
    <property type="term" value="P:double-strand break repair"/>
    <property type="evidence" value="ECO:0007669"/>
    <property type="project" value="InterPro"/>
</dbReference>
<protein>
    <submittedName>
        <fullName evidence="12">DNA repair protein Rad50, eukaryotes</fullName>
    </submittedName>
</protein>
<dbReference type="GO" id="GO:0070192">
    <property type="term" value="P:chromosome organization involved in meiotic cell cycle"/>
    <property type="evidence" value="ECO:0007669"/>
    <property type="project" value="TreeGrafter"/>
</dbReference>
<proteinExistence type="inferred from homology"/>
<dbReference type="Pfam" id="PF13476">
    <property type="entry name" value="AAA_23"/>
    <property type="match status" value="1"/>
</dbReference>
<keyword evidence="13" id="KW-1185">Reference proteome</keyword>
<keyword evidence="5" id="KW-0158">Chromosome</keyword>
<evidence type="ECO:0000256" key="6">
    <source>
        <dbReference type="ARBA" id="ARBA00022723"/>
    </source>
</evidence>
<dbReference type="PANTHER" id="PTHR18867:SF12">
    <property type="entry name" value="DNA REPAIR PROTEIN RAD50"/>
    <property type="match status" value="1"/>
</dbReference>
<evidence type="ECO:0000256" key="5">
    <source>
        <dbReference type="ARBA" id="ARBA00022454"/>
    </source>
</evidence>
<organism evidence="12 13">
    <name type="scientific">Kipferlia bialata</name>
    <dbReference type="NCBI Taxonomy" id="797122"/>
    <lineage>
        <taxon>Eukaryota</taxon>
        <taxon>Metamonada</taxon>
        <taxon>Carpediemonas-like organisms</taxon>
        <taxon>Kipferlia</taxon>
    </lineage>
</organism>
<reference evidence="12 13" key="1">
    <citation type="journal article" date="2018" name="PLoS ONE">
        <title>The draft genome of Kipferlia bialata reveals reductive genome evolution in fornicate parasites.</title>
        <authorList>
            <person name="Tanifuji G."/>
            <person name="Takabayashi S."/>
            <person name="Kume K."/>
            <person name="Takagi M."/>
            <person name="Nakayama T."/>
            <person name="Kamikawa R."/>
            <person name="Inagaki Y."/>
            <person name="Hashimoto T."/>
        </authorList>
    </citation>
    <scope>NUCLEOTIDE SEQUENCE [LARGE SCALE GENOMIC DNA]</scope>
    <source>
        <strain evidence="12">NY0173</strain>
    </source>
</reference>
<evidence type="ECO:0000256" key="2">
    <source>
        <dbReference type="ARBA" id="ARBA00004123"/>
    </source>
</evidence>
<dbReference type="GO" id="GO:0046872">
    <property type="term" value="F:metal ion binding"/>
    <property type="evidence" value="ECO:0007669"/>
    <property type="project" value="UniProtKB-KW"/>
</dbReference>
<evidence type="ECO:0000259" key="11">
    <source>
        <dbReference type="Pfam" id="PF13476"/>
    </source>
</evidence>
<gene>
    <name evidence="12" type="ORF">KIPB_001591</name>
</gene>
<comment type="similarity">
    <text evidence="4">Belongs to the SMC family. RAD50 subfamily.</text>
</comment>
<evidence type="ECO:0000256" key="7">
    <source>
        <dbReference type="ARBA" id="ARBA00022833"/>
    </source>
</evidence>
<evidence type="ECO:0000256" key="3">
    <source>
        <dbReference type="ARBA" id="ARBA00004286"/>
    </source>
</evidence>
<dbReference type="GO" id="GO:0003691">
    <property type="term" value="F:double-stranded telomeric DNA binding"/>
    <property type="evidence" value="ECO:0007669"/>
    <property type="project" value="TreeGrafter"/>
</dbReference>
<evidence type="ECO:0000313" key="13">
    <source>
        <dbReference type="Proteomes" id="UP000265618"/>
    </source>
</evidence>
<keyword evidence="10" id="KW-0175">Coiled coil</keyword>